<evidence type="ECO:0000313" key="3">
    <source>
        <dbReference type="Proteomes" id="UP000242287"/>
    </source>
</evidence>
<organism evidence="2 3">
    <name type="scientific">Amanita thiersii Skay4041</name>
    <dbReference type="NCBI Taxonomy" id="703135"/>
    <lineage>
        <taxon>Eukaryota</taxon>
        <taxon>Fungi</taxon>
        <taxon>Dikarya</taxon>
        <taxon>Basidiomycota</taxon>
        <taxon>Agaricomycotina</taxon>
        <taxon>Agaricomycetes</taxon>
        <taxon>Agaricomycetidae</taxon>
        <taxon>Agaricales</taxon>
        <taxon>Pluteineae</taxon>
        <taxon>Amanitaceae</taxon>
        <taxon>Amanita</taxon>
    </lineage>
</organism>
<reference evidence="2 3" key="1">
    <citation type="submission" date="2014-02" db="EMBL/GenBank/DDBJ databases">
        <title>Transposable element dynamics among asymbiotic and ectomycorrhizal Amanita fungi.</title>
        <authorList>
            <consortium name="DOE Joint Genome Institute"/>
            <person name="Hess J."/>
            <person name="Skrede I."/>
            <person name="Wolfe B."/>
            <person name="LaButti K."/>
            <person name="Ohm R.A."/>
            <person name="Grigoriev I.V."/>
            <person name="Pringle A."/>
        </authorList>
    </citation>
    <scope>NUCLEOTIDE SEQUENCE [LARGE SCALE GENOMIC DNA]</scope>
    <source>
        <strain evidence="2 3">SKay4041</strain>
    </source>
</reference>
<feature type="non-terminal residue" evidence="2">
    <location>
        <position position="1"/>
    </location>
</feature>
<accession>A0A2A9NNP3</accession>
<gene>
    <name evidence="2" type="ORF">AMATHDRAFT_94333</name>
</gene>
<keyword evidence="1" id="KW-0472">Membrane</keyword>
<protein>
    <recommendedName>
        <fullName evidence="4">Major facilitator superfamily (MFS) profile domain-containing protein</fullName>
    </recommendedName>
</protein>
<feature type="transmembrane region" description="Helical" evidence="1">
    <location>
        <begin position="12"/>
        <end position="33"/>
    </location>
</feature>
<evidence type="ECO:0000313" key="2">
    <source>
        <dbReference type="EMBL" id="PFH51728.1"/>
    </source>
</evidence>
<dbReference type="EMBL" id="KZ301985">
    <property type="protein sequence ID" value="PFH51728.1"/>
    <property type="molecule type" value="Genomic_DNA"/>
</dbReference>
<proteinExistence type="predicted"/>
<keyword evidence="1" id="KW-0812">Transmembrane</keyword>
<feature type="non-terminal residue" evidence="2">
    <location>
        <position position="60"/>
    </location>
</feature>
<feature type="transmembrane region" description="Helical" evidence="1">
    <location>
        <begin position="40"/>
        <end position="59"/>
    </location>
</feature>
<dbReference type="Proteomes" id="UP000242287">
    <property type="component" value="Unassembled WGS sequence"/>
</dbReference>
<keyword evidence="3" id="KW-1185">Reference proteome</keyword>
<sequence>VLPLWLLTGSIGWIAGFGQAASALVSFITGAIAQRWGIRSMQPVIVIMMAMMIALWRIIP</sequence>
<dbReference type="AlphaFoldDB" id="A0A2A9NNP3"/>
<dbReference type="OrthoDB" id="413079at2759"/>
<keyword evidence="1" id="KW-1133">Transmembrane helix</keyword>
<dbReference type="STRING" id="703135.A0A2A9NNP3"/>
<evidence type="ECO:0008006" key="4">
    <source>
        <dbReference type="Google" id="ProtNLM"/>
    </source>
</evidence>
<evidence type="ECO:0000256" key="1">
    <source>
        <dbReference type="SAM" id="Phobius"/>
    </source>
</evidence>
<name>A0A2A9NNP3_9AGAR</name>